<comment type="similarity">
    <text evidence="2">Belongs to the TFIIB family.</text>
</comment>
<dbReference type="EMBL" id="JAEFBK010000007">
    <property type="protein sequence ID" value="KAG7584633.1"/>
    <property type="molecule type" value="Genomic_DNA"/>
</dbReference>
<keyword evidence="8" id="KW-0539">Nucleus</keyword>
<sequence length="632" mass="71192">MCGDTSRPLGGFHRSHHLESKILLRLKANWCNHCGQNVIITYEDPLLKTCNLCGNTLEIFNSSSSSTQVTTVFNNAAGQSQVPRTHSETIIPLDVIYRAAELFTVAVNTNFTQDYRTELVYASCFYSTCREKKLPFLLFHFSSYLRVSIYELGYVHLKFTEILGFPVSKDLNCETLLDPSILIPSFSNCLFKGTYDEAVMNTARNIIAGKDWIQAGQRLSEICGQALYTAALSHNIKCSETDIEDIVNSCQALVLFFSPAKNEFINLRDALQIPDVGGDVIDMAAQFFTMAVEQNFTIRCRIELVKASCLYLTCREKNLTFLLIDFSSLLQVSIYELGSVYLQLCQILNIAEYRNYEQILDPSVFIPSFSKCLLKETYNGAVLRTARDIIASMKRDWIQSGWKSSDICGAALYTAALSNGLNCSKTDTVDIMHQLEAAVIQRLIQFGDTHTESSNVDELTEKERENLTRKLTYMHEDGMLCMHHGCKLFGYGLCQSCYNDFIIVSGGLVGGSNPCGFPHIEEGTIDYYHELLVELFDPVLLERSQICILLGESMKCAKEASSLMEALKQTGGQRLLDAQKEMQVAITSLGAARIIVDESSSEIQKIEENLHLEEKDRKYGRFYVRKRKKSQQ</sequence>
<organism evidence="10 11">
    <name type="scientific">Arabidopsis thaliana x Arabidopsis arenosa</name>
    <dbReference type="NCBI Taxonomy" id="1240361"/>
    <lineage>
        <taxon>Eukaryota</taxon>
        <taxon>Viridiplantae</taxon>
        <taxon>Streptophyta</taxon>
        <taxon>Embryophyta</taxon>
        <taxon>Tracheophyta</taxon>
        <taxon>Spermatophyta</taxon>
        <taxon>Magnoliopsida</taxon>
        <taxon>eudicotyledons</taxon>
        <taxon>Gunneridae</taxon>
        <taxon>Pentapetalae</taxon>
        <taxon>rosids</taxon>
        <taxon>malvids</taxon>
        <taxon>Brassicales</taxon>
        <taxon>Brassicaceae</taxon>
        <taxon>Camelineae</taxon>
        <taxon>Arabidopsis</taxon>
    </lineage>
</organism>
<keyword evidence="6" id="KW-0805">Transcription regulation</keyword>
<dbReference type="GO" id="GO:0008270">
    <property type="term" value="F:zinc ion binding"/>
    <property type="evidence" value="ECO:0007669"/>
    <property type="project" value="UniProtKB-KW"/>
</dbReference>
<keyword evidence="3" id="KW-0479">Metal-binding</keyword>
<evidence type="ECO:0000256" key="8">
    <source>
        <dbReference type="ARBA" id="ARBA00023242"/>
    </source>
</evidence>
<feature type="domain" description="Transcription factor TFIIB cyclin-like" evidence="9">
    <location>
        <begin position="265"/>
        <end position="345"/>
    </location>
</feature>
<comment type="subcellular location">
    <subcellularLocation>
        <location evidence="1">Nucleus</location>
    </subcellularLocation>
</comment>
<name>A0A8T2BF58_9BRAS</name>
<dbReference type="PANTHER" id="PTHR11618:SF4">
    <property type="entry name" value="TRANSCRIPTION FACTOR IIIB 90 KDA SUBUNIT"/>
    <property type="match status" value="1"/>
</dbReference>
<evidence type="ECO:0000259" key="9">
    <source>
        <dbReference type="Pfam" id="PF00382"/>
    </source>
</evidence>
<keyword evidence="4" id="KW-0863">Zinc-finger</keyword>
<reference evidence="10 11" key="1">
    <citation type="submission" date="2020-12" db="EMBL/GenBank/DDBJ databases">
        <title>Concerted genomic and epigenomic changes stabilize Arabidopsis allopolyploids.</title>
        <authorList>
            <person name="Chen Z."/>
        </authorList>
    </citation>
    <scope>NUCLEOTIDE SEQUENCE [LARGE SCALE GENOMIC DNA]</scope>
    <source>
        <strain evidence="10">Allo738</strain>
        <tissue evidence="10">Leaf</tissue>
    </source>
</reference>
<evidence type="ECO:0000256" key="2">
    <source>
        <dbReference type="ARBA" id="ARBA00010857"/>
    </source>
</evidence>
<dbReference type="AlphaFoldDB" id="A0A8T2BF58"/>
<accession>A0A8T2BF58</accession>
<feature type="domain" description="Transcription factor TFIIB cyclin-like" evidence="9">
    <location>
        <begin position="359"/>
        <end position="442"/>
    </location>
</feature>
<evidence type="ECO:0000313" key="11">
    <source>
        <dbReference type="Proteomes" id="UP000694240"/>
    </source>
</evidence>
<dbReference type="GO" id="GO:0000995">
    <property type="term" value="F:RNA polymerase III general transcription initiation factor activity"/>
    <property type="evidence" value="ECO:0007669"/>
    <property type="project" value="TreeGrafter"/>
</dbReference>
<dbReference type="GO" id="GO:0017025">
    <property type="term" value="F:TBP-class protein binding"/>
    <property type="evidence" value="ECO:0007669"/>
    <property type="project" value="InterPro"/>
</dbReference>
<gene>
    <name evidence="10" type="ORF">ISN45_Aa02g000340</name>
</gene>
<dbReference type="GO" id="GO:0097550">
    <property type="term" value="C:transcription preinitiation complex"/>
    <property type="evidence" value="ECO:0007669"/>
    <property type="project" value="TreeGrafter"/>
</dbReference>
<dbReference type="GO" id="GO:0005634">
    <property type="term" value="C:nucleus"/>
    <property type="evidence" value="ECO:0007669"/>
    <property type="project" value="UniProtKB-SubCell"/>
</dbReference>
<dbReference type="GO" id="GO:0001006">
    <property type="term" value="F:RNA polymerase III type 3 promoter sequence-specific DNA binding"/>
    <property type="evidence" value="ECO:0007669"/>
    <property type="project" value="TreeGrafter"/>
</dbReference>
<evidence type="ECO:0000256" key="6">
    <source>
        <dbReference type="ARBA" id="ARBA00023015"/>
    </source>
</evidence>
<dbReference type="GO" id="GO:0070897">
    <property type="term" value="P:transcription preinitiation complex assembly"/>
    <property type="evidence" value="ECO:0007669"/>
    <property type="project" value="InterPro"/>
</dbReference>
<protein>
    <submittedName>
        <fullName evidence="10">Transcription factor TFIIB cyclin-like domain</fullName>
    </submittedName>
</protein>
<dbReference type="InterPro" id="IPR000812">
    <property type="entry name" value="TFIIB"/>
</dbReference>
<evidence type="ECO:0000313" key="10">
    <source>
        <dbReference type="EMBL" id="KAG7584633.1"/>
    </source>
</evidence>
<comment type="caution">
    <text evidence="10">The sequence shown here is derived from an EMBL/GenBank/DDBJ whole genome shotgun (WGS) entry which is preliminary data.</text>
</comment>
<keyword evidence="7" id="KW-0804">Transcription</keyword>
<evidence type="ECO:0000256" key="4">
    <source>
        <dbReference type="ARBA" id="ARBA00022771"/>
    </source>
</evidence>
<dbReference type="Proteomes" id="UP000694240">
    <property type="component" value="Chromosome 7"/>
</dbReference>
<evidence type="ECO:0000256" key="7">
    <source>
        <dbReference type="ARBA" id="ARBA00023163"/>
    </source>
</evidence>
<dbReference type="GO" id="GO:0000126">
    <property type="term" value="C:transcription factor TFIIIB complex"/>
    <property type="evidence" value="ECO:0007669"/>
    <property type="project" value="TreeGrafter"/>
</dbReference>
<dbReference type="Pfam" id="PF00382">
    <property type="entry name" value="TFIIB"/>
    <property type="match status" value="2"/>
</dbReference>
<evidence type="ECO:0000256" key="3">
    <source>
        <dbReference type="ARBA" id="ARBA00022723"/>
    </source>
</evidence>
<dbReference type="PANTHER" id="PTHR11618">
    <property type="entry name" value="TRANSCRIPTION INITIATION FACTOR IIB-RELATED"/>
    <property type="match status" value="1"/>
</dbReference>
<keyword evidence="5" id="KW-0862">Zinc</keyword>
<proteinExistence type="inferred from homology"/>
<evidence type="ECO:0000256" key="1">
    <source>
        <dbReference type="ARBA" id="ARBA00004123"/>
    </source>
</evidence>
<keyword evidence="11" id="KW-1185">Reference proteome</keyword>
<evidence type="ECO:0000256" key="5">
    <source>
        <dbReference type="ARBA" id="ARBA00022833"/>
    </source>
</evidence>
<dbReference type="InterPro" id="IPR013150">
    <property type="entry name" value="TFIIB_cyclin"/>
</dbReference>